<dbReference type="AlphaFoldDB" id="A0A8H4LNJ9"/>
<evidence type="ECO:0000256" key="1">
    <source>
        <dbReference type="ARBA" id="ARBA00023002"/>
    </source>
</evidence>
<comment type="similarity">
    <text evidence="2">Belongs to the NAD(P)-dependent epimerase/dehydratase family. Dihydroflavonol-4-reductase subfamily.</text>
</comment>
<dbReference type="PANTHER" id="PTHR10366">
    <property type="entry name" value="NAD DEPENDENT EPIMERASE/DEHYDRATASE"/>
    <property type="match status" value="1"/>
</dbReference>
<dbReference type="GO" id="GO:0016616">
    <property type="term" value="F:oxidoreductase activity, acting on the CH-OH group of donors, NAD or NADP as acceptor"/>
    <property type="evidence" value="ECO:0007669"/>
    <property type="project" value="TreeGrafter"/>
</dbReference>
<dbReference type="SUPFAM" id="SSF51735">
    <property type="entry name" value="NAD(P)-binding Rossmann-fold domains"/>
    <property type="match status" value="1"/>
</dbReference>
<protein>
    <submittedName>
        <fullName evidence="4">NAD dependent epimerase dehydratase</fullName>
    </submittedName>
</protein>
<proteinExistence type="inferred from homology"/>
<name>A0A8H4LNJ9_9HYPO</name>
<evidence type="ECO:0000259" key="3">
    <source>
        <dbReference type="Pfam" id="PF01370"/>
    </source>
</evidence>
<dbReference type="InterPro" id="IPR036291">
    <property type="entry name" value="NAD(P)-bd_dom_sf"/>
</dbReference>
<comment type="caution">
    <text evidence="4">The sequence shown here is derived from an EMBL/GenBank/DDBJ whole genome shotgun (WGS) entry which is preliminary data.</text>
</comment>
<dbReference type="PANTHER" id="PTHR10366:SF812">
    <property type="entry name" value="VPS9 DOMAIN-CONTAINING PROTEIN"/>
    <property type="match status" value="1"/>
</dbReference>
<reference evidence="4 5" key="1">
    <citation type="submission" date="2020-01" db="EMBL/GenBank/DDBJ databases">
        <title>Identification and distribution of gene clusters putatively required for synthesis of sphingolipid metabolism inhibitors in phylogenetically diverse species of the filamentous fungus Fusarium.</title>
        <authorList>
            <person name="Kim H.-S."/>
            <person name="Busman M."/>
            <person name="Brown D.W."/>
            <person name="Divon H."/>
            <person name="Uhlig S."/>
            <person name="Proctor R.H."/>
        </authorList>
    </citation>
    <scope>NUCLEOTIDE SEQUENCE [LARGE SCALE GENOMIC DNA]</scope>
    <source>
        <strain evidence="4 5">NRRL 20459</strain>
    </source>
</reference>
<dbReference type="EMBL" id="JAADYS010000164">
    <property type="protein sequence ID" value="KAF4471806.1"/>
    <property type="molecule type" value="Genomic_DNA"/>
</dbReference>
<feature type="domain" description="NAD-dependent epimerase/dehydratase" evidence="3">
    <location>
        <begin position="6"/>
        <end position="254"/>
    </location>
</feature>
<dbReference type="InterPro" id="IPR050425">
    <property type="entry name" value="NAD(P)_dehydrat-like"/>
</dbReference>
<evidence type="ECO:0000256" key="2">
    <source>
        <dbReference type="ARBA" id="ARBA00023445"/>
    </source>
</evidence>
<organism evidence="4 5">
    <name type="scientific">Fusarium albosuccineum</name>
    <dbReference type="NCBI Taxonomy" id="1237068"/>
    <lineage>
        <taxon>Eukaryota</taxon>
        <taxon>Fungi</taxon>
        <taxon>Dikarya</taxon>
        <taxon>Ascomycota</taxon>
        <taxon>Pezizomycotina</taxon>
        <taxon>Sordariomycetes</taxon>
        <taxon>Hypocreomycetidae</taxon>
        <taxon>Hypocreales</taxon>
        <taxon>Nectriaceae</taxon>
        <taxon>Fusarium</taxon>
        <taxon>Fusarium decemcellulare species complex</taxon>
    </lineage>
</organism>
<dbReference type="InterPro" id="IPR001509">
    <property type="entry name" value="Epimerase_deHydtase"/>
</dbReference>
<keyword evidence="1" id="KW-0560">Oxidoreductase</keyword>
<dbReference type="Pfam" id="PF01370">
    <property type="entry name" value="Epimerase"/>
    <property type="match status" value="1"/>
</dbReference>
<gene>
    <name evidence="4" type="ORF">FALBO_1289</name>
</gene>
<dbReference type="Proteomes" id="UP000554235">
    <property type="component" value="Unassembled WGS sequence"/>
</dbReference>
<keyword evidence="5" id="KW-1185">Reference proteome</keyword>
<evidence type="ECO:0000313" key="4">
    <source>
        <dbReference type="EMBL" id="KAF4471806.1"/>
    </source>
</evidence>
<dbReference type="OrthoDB" id="2735536at2759"/>
<evidence type="ECO:0000313" key="5">
    <source>
        <dbReference type="Proteomes" id="UP000554235"/>
    </source>
</evidence>
<dbReference type="Gene3D" id="3.40.50.720">
    <property type="entry name" value="NAD(P)-binding Rossmann-like Domain"/>
    <property type="match status" value="1"/>
</dbReference>
<accession>A0A8H4LNJ9</accession>
<sequence>MPTHLVFITGATGFIGAHIATNVLKAGYRVRLSVRRTDQIQKLKQFFSDFSDQLDFILVPDFTKPNAFVEAVRDVHFVIHVASPMLGQGSDFKRDFIDPAVEGTMSVLNAAKSVPSVERVLVMSSVLALIPLGALWGPPLSVEENSDTTIEVDVNMPIPDDEVGHTIKYQGSKILAHQATKDWLKKTNPGSSVLTFHPTFVIGPSLFQTKPEQIDSINKFLLDTVRTGNIVIPPVFVDVRDVADAFIKALTVPVPNGQEFIVSGHPTSWGEVGAEAKRLYPDAGFKLEPPPDEKSTLTVSNRAASELLGVRWRSQKELVDGVLNQQLSLEA</sequence>